<comment type="similarity">
    <text evidence="1">Belongs to the UPF0246 family.</text>
</comment>
<protein>
    <recommendedName>
        <fullName evidence="1">UPF0246 protein FD24_GL002985</fullName>
    </recommendedName>
</protein>
<dbReference type="PANTHER" id="PTHR30283:SF4">
    <property type="entry name" value="PEROXIDE STRESS RESISTANCE PROTEIN YAAA"/>
    <property type="match status" value="1"/>
</dbReference>
<comment type="caution">
    <text evidence="2">The sequence shown here is derived from an EMBL/GenBank/DDBJ whole genome shotgun (WGS) entry which is preliminary data.</text>
</comment>
<proteinExistence type="inferred from homology"/>
<accession>A0A837RA57</accession>
<sequence length="291" mass="33501">MVKTGQTTRLPLSELQVYIKLLRKSDLVSIKLMALFLIESSDFVKIIIAPAKKMIVDQDAFPSLTTPVYLDQAQQLLTRLRQLSYPEAKQLWHCSDKLAQPNYDWLQKVDLTQQLTPAVLSYSGIQYQYMAPDIFTQPALDYLQDHLRILSGFYGILRPFDGIVPYRLEMQARLKIGAYKDLYHFWHDQLYQALPPQPEPIINLASQEYTKAIRPYLVPGQPMIDIVFASRVNGQLKTKATLAKMARGAMVRFLAEHQVTDVAAITQFDHPDYQFDPEASTDQQFVFVYQH</sequence>
<dbReference type="EMBL" id="AZCU01000007">
    <property type="protein sequence ID" value="KRK25495.1"/>
    <property type="molecule type" value="Genomic_DNA"/>
</dbReference>
<evidence type="ECO:0000313" key="2">
    <source>
        <dbReference type="EMBL" id="KRK25495.1"/>
    </source>
</evidence>
<dbReference type="Proteomes" id="UP000051020">
    <property type="component" value="Unassembled WGS sequence"/>
</dbReference>
<dbReference type="HAMAP" id="MF_00652">
    <property type="entry name" value="UPF0246"/>
    <property type="match status" value="1"/>
</dbReference>
<dbReference type="GO" id="GO:0033194">
    <property type="term" value="P:response to hydroperoxide"/>
    <property type="evidence" value="ECO:0007669"/>
    <property type="project" value="TreeGrafter"/>
</dbReference>
<reference evidence="2 3" key="1">
    <citation type="journal article" date="2015" name="Genome Announc.">
        <title>Expanding the biotechnology potential of lactobacilli through comparative genomics of 213 strains and associated genera.</title>
        <authorList>
            <person name="Sun Z."/>
            <person name="Harris H.M."/>
            <person name="McCann A."/>
            <person name="Guo C."/>
            <person name="Argimon S."/>
            <person name="Zhang W."/>
            <person name="Yang X."/>
            <person name="Jeffery I.B."/>
            <person name="Cooney J.C."/>
            <person name="Kagawa T.F."/>
            <person name="Liu W."/>
            <person name="Song Y."/>
            <person name="Salvetti E."/>
            <person name="Wrobel A."/>
            <person name="Rasinkangas P."/>
            <person name="Parkhill J."/>
            <person name="Rea M.C."/>
            <person name="O'Sullivan O."/>
            <person name="Ritari J."/>
            <person name="Douillard F.P."/>
            <person name="Paul Ross R."/>
            <person name="Yang R."/>
            <person name="Briner A.E."/>
            <person name="Felis G.E."/>
            <person name="de Vos W.M."/>
            <person name="Barrangou R."/>
            <person name="Klaenhammer T.R."/>
            <person name="Caufield P.W."/>
            <person name="Cui Y."/>
            <person name="Zhang H."/>
            <person name="O'Toole P.W."/>
        </authorList>
    </citation>
    <scope>NUCLEOTIDE SEQUENCE [LARGE SCALE GENOMIC DNA]</scope>
    <source>
        <strain evidence="2 3">DSM 20314</strain>
    </source>
</reference>
<dbReference type="PANTHER" id="PTHR30283">
    <property type="entry name" value="PEROXIDE STRESS RESPONSE PROTEIN YAAA"/>
    <property type="match status" value="1"/>
</dbReference>
<organism evidence="2 3">
    <name type="scientific">Lactiplantibacillus pentosus DSM 20314</name>
    <dbReference type="NCBI Taxonomy" id="1423791"/>
    <lineage>
        <taxon>Bacteria</taxon>
        <taxon>Bacillati</taxon>
        <taxon>Bacillota</taxon>
        <taxon>Bacilli</taxon>
        <taxon>Lactobacillales</taxon>
        <taxon>Lactobacillaceae</taxon>
        <taxon>Lactiplantibacillus</taxon>
    </lineage>
</organism>
<dbReference type="Pfam" id="PF03883">
    <property type="entry name" value="H2O2_YaaD"/>
    <property type="match status" value="1"/>
</dbReference>
<dbReference type="AlphaFoldDB" id="A0A837RA57"/>
<evidence type="ECO:0000256" key="1">
    <source>
        <dbReference type="HAMAP-Rule" id="MF_00652"/>
    </source>
</evidence>
<dbReference type="NCBIfam" id="NF002543">
    <property type="entry name" value="PRK02101.1-4"/>
    <property type="match status" value="1"/>
</dbReference>
<dbReference type="InterPro" id="IPR005583">
    <property type="entry name" value="YaaA"/>
</dbReference>
<evidence type="ECO:0000313" key="3">
    <source>
        <dbReference type="Proteomes" id="UP000051020"/>
    </source>
</evidence>
<name>A0A837RA57_LACPE</name>
<dbReference type="GO" id="GO:0005829">
    <property type="term" value="C:cytosol"/>
    <property type="evidence" value="ECO:0007669"/>
    <property type="project" value="TreeGrafter"/>
</dbReference>
<gene>
    <name evidence="2" type="ORF">FD24_GL002985</name>
</gene>